<dbReference type="GO" id="GO:0006352">
    <property type="term" value="P:DNA-templated transcription initiation"/>
    <property type="evidence" value="ECO:0007669"/>
    <property type="project" value="InterPro"/>
</dbReference>
<dbReference type="GO" id="GO:0016987">
    <property type="term" value="F:sigma factor activity"/>
    <property type="evidence" value="ECO:0007669"/>
    <property type="project" value="UniProtKB-KW"/>
</dbReference>
<comment type="similarity">
    <text evidence="1">Belongs to the sigma-70 factor family. ECF subfamily.</text>
</comment>
<dbReference type="InterPro" id="IPR039425">
    <property type="entry name" value="RNA_pol_sigma-70-like"/>
</dbReference>
<dbReference type="EMBL" id="SJPS01000002">
    <property type="protein sequence ID" value="TWU28377.1"/>
    <property type="molecule type" value="Genomic_DNA"/>
</dbReference>
<feature type="domain" description="RNA polymerase sigma-70 region 2" evidence="5">
    <location>
        <begin position="18"/>
        <end position="85"/>
    </location>
</feature>
<dbReference type="Pfam" id="PF04542">
    <property type="entry name" value="Sigma70_r2"/>
    <property type="match status" value="1"/>
</dbReference>
<dbReference type="InterPro" id="IPR014284">
    <property type="entry name" value="RNA_pol_sigma-70_dom"/>
</dbReference>
<evidence type="ECO:0000256" key="2">
    <source>
        <dbReference type="ARBA" id="ARBA00023015"/>
    </source>
</evidence>
<dbReference type="InterPro" id="IPR013324">
    <property type="entry name" value="RNA_pol_sigma_r3/r4-like"/>
</dbReference>
<dbReference type="NCBIfam" id="TIGR02937">
    <property type="entry name" value="sigma70-ECF"/>
    <property type="match status" value="1"/>
</dbReference>
<sequence length="178" mass="20485">MTNQHDKPDEKNALFMQLYVPNQHRILGYLLTLVGDRNVADDLLQETAVTLFARFDSFELGTDFVAWACQVAFWKVKNYRRSLARSKLLFSDDFIDKLSERTVEIVPTLDARRQALDACLKRLDERDHEFLMARYQPGGSVARAAQVAGRTTQAAYKSLQRLRRVLRDCVSLRLSTES</sequence>
<dbReference type="RefSeq" id="WP_146449798.1">
    <property type="nucleotide sequence ID" value="NZ_SJPS01000002.1"/>
</dbReference>
<evidence type="ECO:0000313" key="6">
    <source>
        <dbReference type="EMBL" id="TWU28377.1"/>
    </source>
</evidence>
<evidence type="ECO:0000256" key="4">
    <source>
        <dbReference type="ARBA" id="ARBA00023163"/>
    </source>
</evidence>
<evidence type="ECO:0000256" key="3">
    <source>
        <dbReference type="ARBA" id="ARBA00023082"/>
    </source>
</evidence>
<keyword evidence="4" id="KW-0804">Transcription</keyword>
<dbReference type="InterPro" id="IPR007627">
    <property type="entry name" value="RNA_pol_sigma70_r2"/>
</dbReference>
<dbReference type="Gene3D" id="1.10.1740.10">
    <property type="match status" value="1"/>
</dbReference>
<protein>
    <submittedName>
        <fullName evidence="6">RNA polymerase sigma factor RpoE</fullName>
    </submittedName>
</protein>
<proteinExistence type="inferred from homology"/>
<reference evidence="6 7" key="1">
    <citation type="submission" date="2019-02" db="EMBL/GenBank/DDBJ databases">
        <title>Deep-cultivation of Planctomycetes and their phenomic and genomic characterization uncovers novel biology.</title>
        <authorList>
            <person name="Wiegand S."/>
            <person name="Jogler M."/>
            <person name="Boedeker C."/>
            <person name="Pinto D."/>
            <person name="Vollmers J."/>
            <person name="Rivas-Marin E."/>
            <person name="Kohn T."/>
            <person name="Peeters S.H."/>
            <person name="Heuer A."/>
            <person name="Rast P."/>
            <person name="Oberbeckmann S."/>
            <person name="Bunk B."/>
            <person name="Jeske O."/>
            <person name="Meyerdierks A."/>
            <person name="Storesund J.E."/>
            <person name="Kallscheuer N."/>
            <person name="Luecker S."/>
            <person name="Lage O.M."/>
            <person name="Pohl T."/>
            <person name="Merkel B.J."/>
            <person name="Hornburger P."/>
            <person name="Mueller R.-W."/>
            <person name="Bruemmer F."/>
            <person name="Labrenz M."/>
            <person name="Spormann A.M."/>
            <person name="Op Den Camp H."/>
            <person name="Overmann J."/>
            <person name="Amann R."/>
            <person name="Jetten M.S.M."/>
            <person name="Mascher T."/>
            <person name="Medema M.H."/>
            <person name="Devos D.P."/>
            <person name="Kaster A.-K."/>
            <person name="Ovreas L."/>
            <person name="Rohde M."/>
            <person name="Galperin M.Y."/>
            <person name="Jogler C."/>
        </authorList>
    </citation>
    <scope>NUCLEOTIDE SEQUENCE [LARGE SCALE GENOMIC DNA]</scope>
    <source>
        <strain evidence="6 7">Pla144</strain>
    </source>
</reference>
<keyword evidence="3" id="KW-0731">Sigma factor</keyword>
<dbReference type="PANTHER" id="PTHR43133">
    <property type="entry name" value="RNA POLYMERASE ECF-TYPE SIGMA FACTO"/>
    <property type="match status" value="1"/>
</dbReference>
<evidence type="ECO:0000313" key="7">
    <source>
        <dbReference type="Proteomes" id="UP000318437"/>
    </source>
</evidence>
<dbReference type="Proteomes" id="UP000318437">
    <property type="component" value="Unassembled WGS sequence"/>
</dbReference>
<dbReference type="Gene3D" id="1.10.10.10">
    <property type="entry name" value="Winged helix-like DNA-binding domain superfamily/Winged helix DNA-binding domain"/>
    <property type="match status" value="1"/>
</dbReference>
<dbReference type="InterPro" id="IPR014331">
    <property type="entry name" value="RNA_pol_sigma70_ECF_RHOBA"/>
</dbReference>
<organism evidence="6 7">
    <name type="scientific">Bythopirellula polymerisocia</name>
    <dbReference type="NCBI Taxonomy" id="2528003"/>
    <lineage>
        <taxon>Bacteria</taxon>
        <taxon>Pseudomonadati</taxon>
        <taxon>Planctomycetota</taxon>
        <taxon>Planctomycetia</taxon>
        <taxon>Pirellulales</taxon>
        <taxon>Lacipirellulaceae</taxon>
        <taxon>Bythopirellula</taxon>
    </lineage>
</organism>
<dbReference type="PANTHER" id="PTHR43133:SF51">
    <property type="entry name" value="RNA POLYMERASE SIGMA FACTOR"/>
    <property type="match status" value="1"/>
</dbReference>
<dbReference type="SUPFAM" id="SSF88659">
    <property type="entry name" value="Sigma3 and sigma4 domains of RNA polymerase sigma factors"/>
    <property type="match status" value="1"/>
</dbReference>
<keyword evidence="7" id="KW-1185">Reference proteome</keyword>
<dbReference type="NCBIfam" id="TIGR02989">
    <property type="entry name" value="Sig-70_gvs1"/>
    <property type="match status" value="1"/>
</dbReference>
<dbReference type="InterPro" id="IPR036388">
    <property type="entry name" value="WH-like_DNA-bd_sf"/>
</dbReference>
<dbReference type="InterPro" id="IPR013325">
    <property type="entry name" value="RNA_pol_sigma_r2"/>
</dbReference>
<dbReference type="SUPFAM" id="SSF88946">
    <property type="entry name" value="Sigma2 domain of RNA polymerase sigma factors"/>
    <property type="match status" value="1"/>
</dbReference>
<keyword evidence="2" id="KW-0805">Transcription regulation</keyword>
<accession>A0A5C6CXV6</accession>
<gene>
    <name evidence="6" type="ORF">Pla144_16650</name>
</gene>
<dbReference type="AlphaFoldDB" id="A0A5C6CXV6"/>
<evidence type="ECO:0000256" key="1">
    <source>
        <dbReference type="ARBA" id="ARBA00010641"/>
    </source>
</evidence>
<name>A0A5C6CXV6_9BACT</name>
<dbReference type="OrthoDB" id="6383365at2"/>
<comment type="caution">
    <text evidence="6">The sequence shown here is derived from an EMBL/GenBank/DDBJ whole genome shotgun (WGS) entry which is preliminary data.</text>
</comment>
<evidence type="ECO:0000259" key="5">
    <source>
        <dbReference type="Pfam" id="PF04542"/>
    </source>
</evidence>